<dbReference type="Gene3D" id="3.40.50.1820">
    <property type="entry name" value="alpha/beta hydrolase"/>
    <property type="match status" value="1"/>
</dbReference>
<dbReference type="RefSeq" id="WP_088857692.1">
    <property type="nucleotide sequence ID" value="NZ_CP014862.1"/>
</dbReference>
<dbReference type="InterPro" id="IPR029058">
    <property type="entry name" value="AB_hydrolase_fold"/>
</dbReference>
<keyword evidence="1" id="KW-0472">Membrane</keyword>
<dbReference type="PANTHER" id="PTHR43358">
    <property type="entry name" value="ALPHA/BETA-HYDROLASE"/>
    <property type="match status" value="1"/>
</dbReference>
<feature type="transmembrane region" description="Helical" evidence="1">
    <location>
        <begin position="6"/>
        <end position="25"/>
    </location>
</feature>
<gene>
    <name evidence="3" type="ORF">A3L09_03760</name>
</gene>
<evidence type="ECO:0000313" key="4">
    <source>
        <dbReference type="Proteomes" id="UP000250179"/>
    </source>
</evidence>
<reference evidence="3 4" key="1">
    <citation type="submission" date="2016-03" db="EMBL/GenBank/DDBJ databases">
        <title>Complete genome sequence of Thermococcus profundus strain DT5432.</title>
        <authorList>
            <person name="Oger P.M."/>
        </authorList>
    </citation>
    <scope>NUCLEOTIDE SEQUENCE [LARGE SCALE GENOMIC DNA]</scope>
    <source>
        <strain evidence="3 4">DT 5432</strain>
    </source>
</reference>
<accession>A0A2Z2M7P1</accession>
<name>A0A2Z2M7P1_THEPR</name>
<dbReference type="AlphaFoldDB" id="A0A2Z2M7P1"/>
<protein>
    <submittedName>
        <fullName evidence="3">Alpha/beta hydrolase</fullName>
    </submittedName>
</protein>
<evidence type="ECO:0000313" key="3">
    <source>
        <dbReference type="EMBL" id="ASJ02430.1"/>
    </source>
</evidence>
<dbReference type="GO" id="GO:0016787">
    <property type="term" value="F:hydrolase activity"/>
    <property type="evidence" value="ECO:0007669"/>
    <property type="project" value="UniProtKB-KW"/>
</dbReference>
<keyword evidence="1" id="KW-1133">Transmembrane helix</keyword>
<dbReference type="InterPro" id="IPR000383">
    <property type="entry name" value="Xaa-Pro-like_dom"/>
</dbReference>
<dbReference type="SUPFAM" id="SSF53474">
    <property type="entry name" value="alpha/beta-Hydrolases"/>
    <property type="match status" value="1"/>
</dbReference>
<feature type="domain" description="Xaa-Pro dipeptidyl-peptidase-like" evidence="2">
    <location>
        <begin position="82"/>
        <end position="182"/>
    </location>
</feature>
<organism evidence="3 4">
    <name type="scientific">Thermococcus profundus</name>
    <dbReference type="NCBI Taxonomy" id="49899"/>
    <lineage>
        <taxon>Archaea</taxon>
        <taxon>Methanobacteriati</taxon>
        <taxon>Methanobacteriota</taxon>
        <taxon>Thermococci</taxon>
        <taxon>Thermococcales</taxon>
        <taxon>Thermococcaceae</taxon>
        <taxon>Thermococcus</taxon>
    </lineage>
</organism>
<dbReference type="Proteomes" id="UP000250179">
    <property type="component" value="Chromosome"/>
</dbReference>
<dbReference type="OrthoDB" id="7531at2157"/>
<keyword evidence="3" id="KW-0378">Hydrolase</keyword>
<dbReference type="Pfam" id="PF02129">
    <property type="entry name" value="Peptidase_S15"/>
    <property type="match status" value="1"/>
</dbReference>
<keyword evidence="1" id="KW-0812">Transmembrane</keyword>
<dbReference type="EMBL" id="CP014862">
    <property type="protein sequence ID" value="ASJ02430.1"/>
    <property type="molecule type" value="Genomic_DNA"/>
</dbReference>
<dbReference type="GeneID" id="33319498"/>
<proteinExistence type="predicted"/>
<sequence>MIGPFLSIIVFLVFVFIAFVAFVGYKMVRPPRLIEEWTPKDLGFDYEDVTFETEDGLKLSGWWIDNGSDKTIIPLHGYTASRWYSLYMRPTIEFLLREGYNVLAFDFRAHGKSEGKYTTVGDRELLDVRAAVEWLKKTHPEKAGKIGLTGFSMGAMVTIRSLAEIEEVCCGVADSPPMDLDRTGARGLKYFANLPEWLYLFVKPFTKLFSGGKEIHPIEYADRVKKPLLLIAGEKDPLVKVEEVREFYERNGKINPNVELWITDAPHVRTLKLHPEEWKAKVGEFLRKWVG</sequence>
<dbReference type="PANTHER" id="PTHR43358:SF4">
    <property type="entry name" value="ALPHA_BETA HYDROLASE FOLD-1 DOMAIN-CONTAINING PROTEIN"/>
    <property type="match status" value="1"/>
</dbReference>
<evidence type="ECO:0000259" key="2">
    <source>
        <dbReference type="Pfam" id="PF02129"/>
    </source>
</evidence>
<keyword evidence="4" id="KW-1185">Reference proteome</keyword>
<evidence type="ECO:0000256" key="1">
    <source>
        <dbReference type="SAM" id="Phobius"/>
    </source>
</evidence>
<dbReference type="KEGG" id="tprf:A3L09_03760"/>
<dbReference type="InterPro" id="IPR052920">
    <property type="entry name" value="DNA-binding_regulatory"/>
</dbReference>